<evidence type="ECO:0000313" key="3">
    <source>
        <dbReference type="Proteomes" id="UP000017836"/>
    </source>
</evidence>
<proteinExistence type="predicted"/>
<dbReference type="KEGG" id="atr:18428151"/>
<evidence type="ECO:0000256" key="1">
    <source>
        <dbReference type="SAM" id="MobiDB-lite"/>
    </source>
</evidence>
<gene>
    <name evidence="2" type="ORF">AMTR_s00112p00080160</name>
</gene>
<dbReference type="AlphaFoldDB" id="W1NZH8"/>
<feature type="compositionally biased region" description="Basic and acidic residues" evidence="1">
    <location>
        <begin position="170"/>
        <end position="186"/>
    </location>
</feature>
<dbReference type="Proteomes" id="UP000017836">
    <property type="component" value="Unassembled WGS sequence"/>
</dbReference>
<evidence type="ECO:0000313" key="2">
    <source>
        <dbReference type="EMBL" id="ERN00110.1"/>
    </source>
</evidence>
<feature type="compositionally biased region" description="Basic and acidic residues" evidence="1">
    <location>
        <begin position="255"/>
        <end position="264"/>
    </location>
</feature>
<dbReference type="eggNOG" id="ENOG502QQ0Z">
    <property type="taxonomic scope" value="Eukaryota"/>
</dbReference>
<reference evidence="3" key="1">
    <citation type="journal article" date="2013" name="Science">
        <title>The Amborella genome and the evolution of flowering plants.</title>
        <authorList>
            <consortium name="Amborella Genome Project"/>
        </authorList>
    </citation>
    <scope>NUCLEOTIDE SEQUENCE [LARGE SCALE GENOMIC DNA]</scope>
</reference>
<name>W1NZH8_AMBTC</name>
<sequence>MEGISSSFSVEERSENEEWVGPRLSFSCDAGGVDPGGETEGWESPSHSPSFRHGEGRRERQVCQSYCHSLSSPGRGRRERGGRQSPRRSLSYNPNSASPEFEFWMVRNPAFPPSHLSSADELFLDGVLLPLHLLTLEAEPDPDSEPETKTQLGAQPDFASNLETQLQPELDSKPKPAAHLESEANHEPQPGSASDLTVAVTPSKRWTDIFKMGEKKTDTKEKKKGKKSERRKSLSSSSSELNIHIWPFSRSRSAGNEDRRREAGPTRNAVSAPCSRSNSKGESGANDRPVGPKSAGPRAIGQRPKKGYMGLGTSPSRGSTGVHLGRNSPVRPLLRRSVNGSSGVKIREKIIEGQRSDSSIKFGGERTSCYSGRARVLNVNVPLCMGMGSQLQSRSRCNGESNAGNGGNGFSFRALFTKKVVY</sequence>
<feature type="region of interest" description="Disordered" evidence="1">
    <location>
        <begin position="1"/>
        <end position="95"/>
    </location>
</feature>
<dbReference type="PANTHER" id="PTHR35132">
    <property type="entry name" value="SERINE/ARGININE REPETITIVE MATRIX-LIKE PROTEIN"/>
    <property type="match status" value="1"/>
</dbReference>
<organism evidence="2 3">
    <name type="scientific">Amborella trichopoda</name>
    <dbReference type="NCBI Taxonomy" id="13333"/>
    <lineage>
        <taxon>Eukaryota</taxon>
        <taxon>Viridiplantae</taxon>
        <taxon>Streptophyta</taxon>
        <taxon>Embryophyta</taxon>
        <taxon>Tracheophyta</taxon>
        <taxon>Spermatophyta</taxon>
        <taxon>Magnoliopsida</taxon>
        <taxon>Amborellales</taxon>
        <taxon>Amborellaceae</taxon>
        <taxon>Amborella</taxon>
    </lineage>
</organism>
<feature type="compositionally biased region" description="Basic and acidic residues" evidence="1">
    <location>
        <begin position="205"/>
        <end position="221"/>
    </location>
</feature>
<protein>
    <submittedName>
        <fullName evidence="2">Uncharacterized protein</fullName>
    </submittedName>
</protein>
<dbReference type="EMBL" id="KI394952">
    <property type="protein sequence ID" value="ERN00110.1"/>
    <property type="molecule type" value="Genomic_DNA"/>
</dbReference>
<feature type="compositionally biased region" description="Basic and acidic residues" evidence="1">
    <location>
        <begin position="52"/>
        <end position="61"/>
    </location>
</feature>
<dbReference type="OMA" id="KWPNSPG"/>
<accession>W1NZH8</accession>
<keyword evidence="3" id="KW-1185">Reference proteome</keyword>
<dbReference type="HOGENOM" id="CLU_053765_0_0_1"/>
<dbReference type="PANTHER" id="PTHR35132:SF1">
    <property type="entry name" value="SERINE_ARGININE REPETITIVE MATRIX-LIKE PROTEIN"/>
    <property type="match status" value="1"/>
</dbReference>
<feature type="region of interest" description="Disordered" evidence="1">
    <location>
        <begin position="251"/>
        <end position="336"/>
    </location>
</feature>
<feature type="region of interest" description="Disordered" evidence="1">
    <location>
        <begin position="137"/>
        <end position="239"/>
    </location>
</feature>
<dbReference type="OrthoDB" id="1933735at2759"/>
<dbReference type="Gramene" id="ERN00110">
    <property type="protein sequence ID" value="ERN00110"/>
    <property type="gene ID" value="AMTR_s00112p00080160"/>
</dbReference>